<evidence type="ECO:0000256" key="1">
    <source>
        <dbReference type="SAM" id="Phobius"/>
    </source>
</evidence>
<keyword evidence="1" id="KW-0812">Transmembrane</keyword>
<sequence length="198" mass="22624">MKSRNWKVFFLALLGINMFLLFLALIFVLWPVSEGEVPDKEFIEEESGAEFTVQSSKENLSELVNAYIDKLLKGKAQDFAVDFSENVHLMGSIEAFQTDIPISITLEPDVQENGDIILHQKKISIGLLDLPNQKVLQYLKKSLPVPEWVVINPKEENIYIAVTQMKIKSNFKVKVQQFDLKKNNISFRIKVPNETLGL</sequence>
<feature type="transmembrane region" description="Helical" evidence="1">
    <location>
        <begin position="9"/>
        <end position="30"/>
    </location>
</feature>
<keyword evidence="1" id="KW-0472">Membrane</keyword>
<organism evidence="2 3">
    <name type="scientific">Aquibacillus salsiterrae</name>
    <dbReference type="NCBI Taxonomy" id="2950439"/>
    <lineage>
        <taxon>Bacteria</taxon>
        <taxon>Bacillati</taxon>
        <taxon>Bacillota</taxon>
        <taxon>Bacilli</taxon>
        <taxon>Bacillales</taxon>
        <taxon>Bacillaceae</taxon>
        <taxon>Aquibacillus</taxon>
    </lineage>
</organism>
<name>A0A9X4AHV9_9BACI</name>
<comment type="caution">
    <text evidence="2">The sequence shown here is derived from an EMBL/GenBank/DDBJ whole genome shotgun (WGS) entry which is preliminary data.</text>
</comment>
<gene>
    <name evidence="2" type="ORF">NC799_17435</name>
</gene>
<protein>
    <submittedName>
        <fullName evidence="2">YpmS family protein</fullName>
    </submittedName>
</protein>
<dbReference type="Pfam" id="PF09911">
    <property type="entry name" value="DUF2140"/>
    <property type="match status" value="1"/>
</dbReference>
<evidence type="ECO:0000313" key="3">
    <source>
        <dbReference type="Proteomes" id="UP001145069"/>
    </source>
</evidence>
<accession>A0A9X4AHV9</accession>
<dbReference type="AlphaFoldDB" id="A0A9X4AHV9"/>
<evidence type="ECO:0000313" key="2">
    <source>
        <dbReference type="EMBL" id="MDC3418643.1"/>
    </source>
</evidence>
<keyword evidence="1" id="KW-1133">Transmembrane helix</keyword>
<dbReference type="Proteomes" id="UP001145069">
    <property type="component" value="Unassembled WGS sequence"/>
</dbReference>
<reference evidence="2" key="1">
    <citation type="submission" date="2022-06" db="EMBL/GenBank/DDBJ databases">
        <title>Aquibacillus sp. a new bacterium isolated from soil saline samples.</title>
        <authorList>
            <person name="Galisteo C."/>
            <person name="De La Haba R."/>
            <person name="Sanchez-Porro C."/>
            <person name="Ventosa A."/>
        </authorList>
    </citation>
    <scope>NUCLEOTIDE SEQUENCE</scope>
    <source>
        <strain evidence="2">3ASR75-54</strain>
    </source>
</reference>
<dbReference type="InterPro" id="IPR018672">
    <property type="entry name" value="DUF2140"/>
</dbReference>
<dbReference type="RefSeq" id="WP_272447713.1">
    <property type="nucleotide sequence ID" value="NZ_JAMQKC010000037.1"/>
</dbReference>
<keyword evidence="3" id="KW-1185">Reference proteome</keyword>
<proteinExistence type="predicted"/>
<dbReference type="EMBL" id="JAMQKC010000037">
    <property type="protein sequence ID" value="MDC3418643.1"/>
    <property type="molecule type" value="Genomic_DNA"/>
</dbReference>